<keyword evidence="9" id="KW-1185">Reference proteome</keyword>
<evidence type="ECO:0000256" key="6">
    <source>
        <dbReference type="ARBA" id="ARBA00031849"/>
    </source>
</evidence>
<proteinExistence type="inferred from homology"/>
<evidence type="ECO:0000256" key="2">
    <source>
        <dbReference type="ARBA" id="ARBA00005543"/>
    </source>
</evidence>
<dbReference type="EMBL" id="LDEV01002492">
    <property type="protein sequence ID" value="KLJ08918.1"/>
    <property type="molecule type" value="Genomic_DNA"/>
</dbReference>
<comment type="caution">
    <text evidence="8">The sequence shown here is derived from an EMBL/GenBank/DDBJ whole genome shotgun (WGS) entry which is preliminary data.</text>
</comment>
<evidence type="ECO:0000256" key="4">
    <source>
        <dbReference type="ARBA" id="ARBA00022946"/>
    </source>
</evidence>
<organism evidence="8 9">
    <name type="scientific">Blastomyces silverae</name>
    <dbReference type="NCBI Taxonomy" id="2060906"/>
    <lineage>
        <taxon>Eukaryota</taxon>
        <taxon>Fungi</taxon>
        <taxon>Dikarya</taxon>
        <taxon>Ascomycota</taxon>
        <taxon>Pezizomycotina</taxon>
        <taxon>Eurotiomycetes</taxon>
        <taxon>Eurotiomycetidae</taxon>
        <taxon>Onygenales</taxon>
        <taxon>Ajellomycetaceae</taxon>
        <taxon>Blastomyces</taxon>
    </lineage>
</organism>
<evidence type="ECO:0000313" key="9">
    <source>
        <dbReference type="Proteomes" id="UP000053573"/>
    </source>
</evidence>
<dbReference type="InterPro" id="IPR002575">
    <property type="entry name" value="Aminoglycoside_PTrfase"/>
</dbReference>
<evidence type="ECO:0000256" key="5">
    <source>
        <dbReference type="ARBA" id="ARBA00023128"/>
    </source>
</evidence>
<dbReference type="Gene3D" id="3.90.1200.10">
    <property type="match status" value="1"/>
</dbReference>
<comment type="subcellular location">
    <subcellularLocation>
        <location evidence="1">Mitochondrion</location>
    </subcellularLocation>
</comment>
<dbReference type="GO" id="GO:0005739">
    <property type="term" value="C:mitochondrion"/>
    <property type="evidence" value="ECO:0007669"/>
    <property type="project" value="UniProtKB-SubCell"/>
</dbReference>
<evidence type="ECO:0000256" key="1">
    <source>
        <dbReference type="ARBA" id="ARBA00004173"/>
    </source>
</evidence>
<dbReference type="InterPro" id="IPR051035">
    <property type="entry name" value="Mito_inheritance_9"/>
</dbReference>
<dbReference type="SUPFAM" id="SSF56112">
    <property type="entry name" value="Protein kinase-like (PK-like)"/>
    <property type="match status" value="1"/>
</dbReference>
<dbReference type="OrthoDB" id="2831558at2759"/>
<evidence type="ECO:0000259" key="7">
    <source>
        <dbReference type="Pfam" id="PF01636"/>
    </source>
</evidence>
<dbReference type="STRING" id="2060906.A0A0H1BCU0"/>
<dbReference type="PANTHER" id="PTHR36091">
    <property type="entry name" value="ALTERED INHERITANCE OF MITOCHONDRIA PROTEIN 9, MITOCHONDRIAL"/>
    <property type="match status" value="1"/>
</dbReference>
<name>A0A0H1BCU0_9EURO</name>
<protein>
    <recommendedName>
        <fullName evidence="3">Altered inheritance of mitochondria protein 9, mitochondrial</fullName>
    </recommendedName>
    <alternativeName>
        <fullName evidence="6">Found in mitochondrial proteome protein 29</fullName>
    </alternativeName>
</protein>
<keyword evidence="5" id="KW-0496">Mitochondrion</keyword>
<feature type="domain" description="Aminoglycoside phosphotransferase" evidence="7">
    <location>
        <begin position="17"/>
        <end position="56"/>
    </location>
</feature>
<gene>
    <name evidence="8" type="ORF">EMPG_15657</name>
</gene>
<accession>A0A0H1BCU0</accession>
<sequence>MDYYFQILEFLLCGDGLPTDGHLWHNDLHHGNIFVDPGELKVVGIIDLQSVHIGPMFDHCLHPSFLDYNGPDIGEDLGRPAMSESIKSLQGDEKAAAMHVFLDKAVMIAWRSLVRSKNPEPYRMIKFQRSTSGSLFHLCRRIFELSEAHFCTLLFDLQDE</sequence>
<comment type="similarity">
    <text evidence="2">Belongs to the AIM9 family.</text>
</comment>
<reference evidence="9" key="1">
    <citation type="journal article" date="2015" name="PLoS Genet.">
        <title>The dynamic genome and transcriptome of the human fungal pathogen Blastomyces and close relative Emmonsia.</title>
        <authorList>
            <person name="Munoz J.F."/>
            <person name="Gauthier G.M."/>
            <person name="Desjardins C.A."/>
            <person name="Gallo J.E."/>
            <person name="Holder J."/>
            <person name="Sullivan T.D."/>
            <person name="Marty A.J."/>
            <person name="Carmen J.C."/>
            <person name="Chen Z."/>
            <person name="Ding L."/>
            <person name="Gujja S."/>
            <person name="Magrini V."/>
            <person name="Misas E."/>
            <person name="Mitreva M."/>
            <person name="Priest M."/>
            <person name="Saif S."/>
            <person name="Whiston E.A."/>
            <person name="Young S."/>
            <person name="Zeng Q."/>
            <person name="Goldman W.E."/>
            <person name="Mardis E.R."/>
            <person name="Taylor J.W."/>
            <person name="McEwen J.G."/>
            <person name="Clay O.K."/>
            <person name="Klein B.S."/>
            <person name="Cuomo C.A."/>
        </authorList>
    </citation>
    <scope>NUCLEOTIDE SEQUENCE [LARGE SCALE GENOMIC DNA]</scope>
    <source>
        <strain evidence="9">UAMH 139</strain>
    </source>
</reference>
<keyword evidence="4" id="KW-0809">Transit peptide</keyword>
<evidence type="ECO:0000256" key="3">
    <source>
        <dbReference type="ARBA" id="ARBA00016197"/>
    </source>
</evidence>
<dbReference type="InterPro" id="IPR011009">
    <property type="entry name" value="Kinase-like_dom_sf"/>
</dbReference>
<dbReference type="PANTHER" id="PTHR36091:SF1">
    <property type="entry name" value="ALTERED INHERITANCE OF MITOCHONDRIA PROTEIN 9, MITOCHONDRIAL"/>
    <property type="match status" value="1"/>
</dbReference>
<dbReference type="Proteomes" id="UP000053573">
    <property type="component" value="Unassembled WGS sequence"/>
</dbReference>
<dbReference type="Pfam" id="PF01636">
    <property type="entry name" value="APH"/>
    <property type="match status" value="1"/>
</dbReference>
<dbReference type="AlphaFoldDB" id="A0A0H1BCU0"/>
<evidence type="ECO:0000313" key="8">
    <source>
        <dbReference type="EMBL" id="KLJ08918.1"/>
    </source>
</evidence>